<protein>
    <submittedName>
        <fullName evidence="1">Uncharacterized protein</fullName>
    </submittedName>
</protein>
<name>A0A645G558_9ZZZZ</name>
<accession>A0A645G558</accession>
<dbReference type="EMBL" id="VSSQ01068791">
    <property type="protein sequence ID" value="MPN20929.1"/>
    <property type="molecule type" value="Genomic_DNA"/>
</dbReference>
<gene>
    <name evidence="1" type="ORF">SDC9_168308</name>
</gene>
<comment type="caution">
    <text evidence="1">The sequence shown here is derived from an EMBL/GenBank/DDBJ whole genome shotgun (WGS) entry which is preliminary data.</text>
</comment>
<organism evidence="1">
    <name type="scientific">bioreactor metagenome</name>
    <dbReference type="NCBI Taxonomy" id="1076179"/>
    <lineage>
        <taxon>unclassified sequences</taxon>
        <taxon>metagenomes</taxon>
        <taxon>ecological metagenomes</taxon>
    </lineage>
</organism>
<sequence length="103" mass="10895">MRKAVDGFPGEMRGGGADILVALVVGAVKGLAHDIHARLHAGIPPVNHLIADVDVWLHGVKTIPVLLKCSDSHCKTSNILFKSKFSICCAFAQLQVVPISAAM</sequence>
<dbReference type="AlphaFoldDB" id="A0A645G558"/>
<proteinExistence type="predicted"/>
<evidence type="ECO:0000313" key="1">
    <source>
        <dbReference type="EMBL" id="MPN20929.1"/>
    </source>
</evidence>
<reference evidence="1" key="1">
    <citation type="submission" date="2019-08" db="EMBL/GenBank/DDBJ databases">
        <authorList>
            <person name="Kucharzyk K."/>
            <person name="Murdoch R.W."/>
            <person name="Higgins S."/>
            <person name="Loffler F."/>
        </authorList>
    </citation>
    <scope>NUCLEOTIDE SEQUENCE</scope>
</reference>